<evidence type="ECO:0000256" key="5">
    <source>
        <dbReference type="ARBA" id="ARBA00022912"/>
    </source>
</evidence>
<organism evidence="10 11">
    <name type="scientific">Gracilibacillus boraciitolerans JCM 21714</name>
    <dbReference type="NCBI Taxonomy" id="1298598"/>
    <lineage>
        <taxon>Bacteria</taxon>
        <taxon>Bacillati</taxon>
        <taxon>Bacillota</taxon>
        <taxon>Bacilli</taxon>
        <taxon>Bacillales</taxon>
        <taxon>Bacillaceae</taxon>
        <taxon>Gracilibacillus</taxon>
    </lineage>
</organism>
<sequence length="250" mass="27963">MKYVYQSDKGKLRELNEDAVAVFCRQEAILAIVADGMGGHQAGDVASKMAIEYLEKYWLDLKVPFEREKLKKWLKDTVRKVNNDIYHKAKTNLDCVGGMGTTVVAAICTSEYLVIAHIGDSRAYMLNSTKWKQVTEDHSLVGELVRTGQLSEADAKVHPRRNVILKAVGTELDLDPDIYSTDWDEFTQLLVCTDGLSNKVSDQELHALIRDNNADDITQILIDLANDRGGEDNITLAVVEHHEKVGESQC</sequence>
<comment type="catalytic activity">
    <reaction evidence="7">
        <text>O-phospho-L-seryl-[protein] + H2O = L-seryl-[protein] + phosphate</text>
        <dbReference type="Rhea" id="RHEA:20629"/>
        <dbReference type="Rhea" id="RHEA-COMP:9863"/>
        <dbReference type="Rhea" id="RHEA-COMP:11604"/>
        <dbReference type="ChEBI" id="CHEBI:15377"/>
        <dbReference type="ChEBI" id="CHEBI:29999"/>
        <dbReference type="ChEBI" id="CHEBI:43474"/>
        <dbReference type="ChEBI" id="CHEBI:83421"/>
        <dbReference type="EC" id="3.1.3.16"/>
    </reaction>
</comment>
<dbReference type="Proteomes" id="UP000019102">
    <property type="component" value="Unassembled WGS sequence"/>
</dbReference>
<dbReference type="eggNOG" id="COG0631">
    <property type="taxonomic scope" value="Bacteria"/>
</dbReference>
<comment type="catalytic activity">
    <reaction evidence="8">
        <text>O-phospho-L-threonyl-[protein] + H2O = L-threonyl-[protein] + phosphate</text>
        <dbReference type="Rhea" id="RHEA:47004"/>
        <dbReference type="Rhea" id="RHEA-COMP:11060"/>
        <dbReference type="Rhea" id="RHEA-COMP:11605"/>
        <dbReference type="ChEBI" id="CHEBI:15377"/>
        <dbReference type="ChEBI" id="CHEBI:30013"/>
        <dbReference type="ChEBI" id="CHEBI:43474"/>
        <dbReference type="ChEBI" id="CHEBI:61977"/>
        <dbReference type="EC" id="3.1.3.16"/>
    </reaction>
</comment>
<evidence type="ECO:0000256" key="2">
    <source>
        <dbReference type="ARBA" id="ARBA00013081"/>
    </source>
</evidence>
<keyword evidence="11" id="KW-1185">Reference proteome</keyword>
<dbReference type="PANTHER" id="PTHR47992">
    <property type="entry name" value="PROTEIN PHOSPHATASE"/>
    <property type="match status" value="1"/>
</dbReference>
<keyword evidence="5" id="KW-0904">Protein phosphatase</keyword>
<dbReference type="OrthoDB" id="9801841at2"/>
<dbReference type="STRING" id="1298598.JCM21714_636"/>
<dbReference type="RefSeq" id="WP_035721533.1">
    <property type="nucleotide sequence ID" value="NZ_BAVS01000001.1"/>
</dbReference>
<dbReference type="CDD" id="cd00143">
    <property type="entry name" value="PP2Cc"/>
    <property type="match status" value="1"/>
</dbReference>
<dbReference type="NCBIfam" id="NF033484">
    <property type="entry name" value="Stp1_PP2C_phos"/>
    <property type="match status" value="1"/>
</dbReference>
<comment type="cofactor">
    <cofactor evidence="1">
        <name>Mn(2+)</name>
        <dbReference type="ChEBI" id="CHEBI:29035"/>
    </cofactor>
</comment>
<keyword evidence="3" id="KW-0479">Metal-binding</keyword>
<evidence type="ECO:0000259" key="9">
    <source>
        <dbReference type="PROSITE" id="PS51746"/>
    </source>
</evidence>
<feature type="domain" description="PPM-type phosphatase" evidence="9">
    <location>
        <begin position="2"/>
        <end position="241"/>
    </location>
</feature>
<dbReference type="InterPro" id="IPR015655">
    <property type="entry name" value="PP2C"/>
</dbReference>
<dbReference type="FunFam" id="3.60.40.10:FF:000002">
    <property type="entry name" value="Serine/threonine phosphatase stp"/>
    <property type="match status" value="1"/>
</dbReference>
<dbReference type="SUPFAM" id="SSF81606">
    <property type="entry name" value="PP2C-like"/>
    <property type="match status" value="1"/>
</dbReference>
<gene>
    <name evidence="10" type="ORF">JCM21714_636</name>
</gene>
<evidence type="ECO:0000256" key="7">
    <source>
        <dbReference type="ARBA" id="ARBA00047761"/>
    </source>
</evidence>
<keyword evidence="6" id="KW-0464">Manganese</keyword>
<dbReference type="Gene3D" id="3.60.40.10">
    <property type="entry name" value="PPM-type phosphatase domain"/>
    <property type="match status" value="1"/>
</dbReference>
<evidence type="ECO:0000256" key="4">
    <source>
        <dbReference type="ARBA" id="ARBA00022801"/>
    </source>
</evidence>
<dbReference type="AlphaFoldDB" id="W4VEQ3"/>
<evidence type="ECO:0000313" key="10">
    <source>
        <dbReference type="EMBL" id="GAE91682.1"/>
    </source>
</evidence>
<dbReference type="EC" id="3.1.3.16" evidence="2"/>
<dbReference type="InterPro" id="IPR001932">
    <property type="entry name" value="PPM-type_phosphatase-like_dom"/>
</dbReference>
<dbReference type="PROSITE" id="PS51746">
    <property type="entry name" value="PPM_2"/>
    <property type="match status" value="1"/>
</dbReference>
<dbReference type="SMART" id="SM00331">
    <property type="entry name" value="PP2C_SIG"/>
    <property type="match status" value="1"/>
</dbReference>
<proteinExistence type="predicted"/>
<dbReference type="GO" id="GO:0004722">
    <property type="term" value="F:protein serine/threonine phosphatase activity"/>
    <property type="evidence" value="ECO:0007669"/>
    <property type="project" value="UniProtKB-EC"/>
</dbReference>
<dbReference type="InterPro" id="IPR036457">
    <property type="entry name" value="PPM-type-like_dom_sf"/>
</dbReference>
<evidence type="ECO:0000256" key="8">
    <source>
        <dbReference type="ARBA" id="ARBA00048336"/>
    </source>
</evidence>
<evidence type="ECO:0000256" key="6">
    <source>
        <dbReference type="ARBA" id="ARBA00023211"/>
    </source>
</evidence>
<dbReference type="GO" id="GO:0046872">
    <property type="term" value="F:metal ion binding"/>
    <property type="evidence" value="ECO:0007669"/>
    <property type="project" value="UniProtKB-KW"/>
</dbReference>
<dbReference type="EMBL" id="BAVS01000001">
    <property type="protein sequence ID" value="GAE91682.1"/>
    <property type="molecule type" value="Genomic_DNA"/>
</dbReference>
<comment type="caution">
    <text evidence="10">The sequence shown here is derived from an EMBL/GenBank/DDBJ whole genome shotgun (WGS) entry which is preliminary data.</text>
</comment>
<dbReference type="Pfam" id="PF13672">
    <property type="entry name" value="PP2C_2"/>
    <property type="match status" value="1"/>
</dbReference>
<evidence type="ECO:0000256" key="3">
    <source>
        <dbReference type="ARBA" id="ARBA00022723"/>
    </source>
</evidence>
<protein>
    <recommendedName>
        <fullName evidence="2">protein-serine/threonine phosphatase</fullName>
        <ecNumber evidence="2">3.1.3.16</ecNumber>
    </recommendedName>
</protein>
<name>W4VEQ3_9BACI</name>
<dbReference type="SMART" id="SM00332">
    <property type="entry name" value="PP2Cc"/>
    <property type="match status" value="1"/>
</dbReference>
<keyword evidence="4" id="KW-0378">Hydrolase</keyword>
<evidence type="ECO:0000256" key="1">
    <source>
        <dbReference type="ARBA" id="ARBA00001936"/>
    </source>
</evidence>
<evidence type="ECO:0000313" key="11">
    <source>
        <dbReference type="Proteomes" id="UP000019102"/>
    </source>
</evidence>
<reference evidence="10 11" key="1">
    <citation type="journal article" date="2014" name="Genome Announc.">
        <title>Draft Genome Sequence of the Boron-Tolerant and Moderately Halotolerant Bacterium Gracilibacillus boraciitolerans JCM 21714T.</title>
        <authorList>
            <person name="Ahmed I."/>
            <person name="Oshima K."/>
            <person name="Suda W."/>
            <person name="Kitamura K."/>
            <person name="Iida T."/>
            <person name="Ohmori Y."/>
            <person name="Fujiwara T."/>
            <person name="Hattori M."/>
            <person name="Ohkuma M."/>
        </authorList>
    </citation>
    <scope>NUCLEOTIDE SEQUENCE [LARGE SCALE GENOMIC DNA]</scope>
    <source>
        <strain evidence="10 11">JCM 21714</strain>
    </source>
</reference>
<accession>W4VEQ3</accession>